<comment type="similarity">
    <text evidence="1">Belongs to the tpcK family.</text>
</comment>
<protein>
    <recommendedName>
        <fullName evidence="2">EthD domain-containing protein</fullName>
    </recommendedName>
</protein>
<organism evidence="3 4">
    <name type="scientific">Verticillium longisporum</name>
    <name type="common">Verticillium dahliae var. longisporum</name>
    <dbReference type="NCBI Taxonomy" id="100787"/>
    <lineage>
        <taxon>Eukaryota</taxon>
        <taxon>Fungi</taxon>
        <taxon>Dikarya</taxon>
        <taxon>Ascomycota</taxon>
        <taxon>Pezizomycotina</taxon>
        <taxon>Sordariomycetes</taxon>
        <taxon>Hypocreomycetidae</taxon>
        <taxon>Glomerellales</taxon>
        <taxon>Plectosphaerellaceae</taxon>
        <taxon>Verticillium</taxon>
    </lineage>
</organism>
<dbReference type="Pfam" id="PF07110">
    <property type="entry name" value="EthD"/>
    <property type="match status" value="1"/>
</dbReference>
<dbReference type="GO" id="GO:0016491">
    <property type="term" value="F:oxidoreductase activity"/>
    <property type="evidence" value="ECO:0007669"/>
    <property type="project" value="InterPro"/>
</dbReference>
<dbReference type="SUPFAM" id="SSF54909">
    <property type="entry name" value="Dimeric alpha+beta barrel"/>
    <property type="match status" value="1"/>
</dbReference>
<evidence type="ECO:0000313" key="4">
    <source>
        <dbReference type="Proteomes" id="UP000045706"/>
    </source>
</evidence>
<dbReference type="InterPro" id="IPR011008">
    <property type="entry name" value="Dimeric_a/b-barrel"/>
</dbReference>
<gene>
    <name evidence="3" type="ORF">BN1723_013758</name>
</gene>
<reference evidence="4" key="1">
    <citation type="submission" date="2015-05" db="EMBL/GenBank/DDBJ databases">
        <authorList>
            <person name="Fogelqvist Johan"/>
        </authorList>
    </citation>
    <scope>NUCLEOTIDE SEQUENCE [LARGE SCALE GENOMIC DNA]</scope>
</reference>
<evidence type="ECO:0000259" key="2">
    <source>
        <dbReference type="Pfam" id="PF07110"/>
    </source>
</evidence>
<proteinExistence type="inferred from homology"/>
<sequence>MALHGVTSCPPKTTTDHPIKCTVEHRRKNGVYEETFMHWFTGQFLPRAVAVLKKHNVLKYAVQKMDSQVGAAFQAEAGQVRPGWKVNDCDLVLEYWVKDLESLKSLASDPEWIQTALEPGNDWFDMSGPTIRIGYDTTYLEHGYIVNVAGRKRRSRVTASFD</sequence>
<accession>A0A0G4LVC8</accession>
<dbReference type="Proteomes" id="UP000045706">
    <property type="component" value="Unassembled WGS sequence"/>
</dbReference>
<dbReference type="EMBL" id="CVQI01018779">
    <property type="protein sequence ID" value="CRK25924.1"/>
    <property type="molecule type" value="Genomic_DNA"/>
</dbReference>
<evidence type="ECO:0000256" key="1">
    <source>
        <dbReference type="ARBA" id="ARBA00005986"/>
    </source>
</evidence>
<name>A0A0G4LVC8_VERLO</name>
<feature type="domain" description="EthD" evidence="2">
    <location>
        <begin position="29"/>
        <end position="118"/>
    </location>
</feature>
<dbReference type="InterPro" id="IPR009799">
    <property type="entry name" value="EthD_dom"/>
</dbReference>
<evidence type="ECO:0000313" key="3">
    <source>
        <dbReference type="EMBL" id="CRK25924.1"/>
    </source>
</evidence>
<dbReference type="AlphaFoldDB" id="A0A0G4LVC8"/>